<name>A0A9D1VPD8_9FIRM</name>
<reference evidence="2" key="2">
    <citation type="submission" date="2021-04" db="EMBL/GenBank/DDBJ databases">
        <authorList>
            <person name="Gilroy R."/>
        </authorList>
    </citation>
    <scope>NUCLEOTIDE SEQUENCE</scope>
    <source>
        <strain evidence="2">ChiHjej12B11-1927</strain>
    </source>
</reference>
<dbReference type="EMBL" id="DXFG01000324">
    <property type="protein sequence ID" value="HIX38969.1"/>
    <property type="molecule type" value="Genomic_DNA"/>
</dbReference>
<evidence type="ECO:0000256" key="1">
    <source>
        <dbReference type="SAM" id="Coils"/>
    </source>
</evidence>
<dbReference type="GO" id="GO:0032259">
    <property type="term" value="P:methylation"/>
    <property type="evidence" value="ECO:0007669"/>
    <property type="project" value="UniProtKB-KW"/>
</dbReference>
<gene>
    <name evidence="2" type="primary">fliB</name>
    <name evidence="2" type="ORF">H9738_14070</name>
</gene>
<evidence type="ECO:0000313" key="3">
    <source>
        <dbReference type="Proteomes" id="UP000824230"/>
    </source>
</evidence>
<sequence>MRYRKPQYYQNFQCIAGRCPDTCCAGWQIVIDEQSLERYSNVKSDFGTRLVNSIDWYQGTFEQYNRRCSFLNEENLCDIYQELGPEALCQTCRQYPRHVEEFEDLREYSLSLSCPEAARIMLSTKEKTEFEETEDAVEEDEEDYQDFDLLLFDRLEEARELIFAVIQDRSLNFSKRMAVLLRFSFEIQKALDKGELFELELKACMENILKKEEKGSLKARFRNMQAMAKDLEKLETLREDWGKEIENLQTQLYDRGEETYRNILERFHESLKKSGTAPYWDIWGEQILVFFVYTYFCGGVYDDMIYSKAVLSVFSVLWIREIILERCCIHGESLELETVCRAAWKFAREIEHSDENLNLLEEIFDGSAFYTPENFLSALVC</sequence>
<comment type="caution">
    <text evidence="2">The sequence shown here is derived from an EMBL/GenBank/DDBJ whole genome shotgun (WGS) entry which is preliminary data.</text>
</comment>
<evidence type="ECO:0000313" key="2">
    <source>
        <dbReference type="EMBL" id="HIX38969.1"/>
    </source>
</evidence>
<protein>
    <submittedName>
        <fullName evidence="2">Flagellin lysine-N-methylase</fullName>
        <ecNumber evidence="2">2.1.1.-</ecNumber>
    </submittedName>
</protein>
<keyword evidence="2" id="KW-0969">Cilium</keyword>
<accession>A0A9D1VPD8</accession>
<keyword evidence="2" id="KW-0808">Transferase</keyword>
<keyword evidence="2" id="KW-0282">Flagellum</keyword>
<dbReference type="EC" id="2.1.1.-" evidence="2"/>
<keyword evidence="2" id="KW-0966">Cell projection</keyword>
<reference evidence="2" key="1">
    <citation type="journal article" date="2021" name="PeerJ">
        <title>Extensive microbial diversity within the chicken gut microbiome revealed by metagenomics and culture.</title>
        <authorList>
            <person name="Gilroy R."/>
            <person name="Ravi A."/>
            <person name="Getino M."/>
            <person name="Pursley I."/>
            <person name="Horton D.L."/>
            <person name="Alikhan N.F."/>
            <person name="Baker D."/>
            <person name="Gharbi K."/>
            <person name="Hall N."/>
            <person name="Watson M."/>
            <person name="Adriaenssens E.M."/>
            <person name="Foster-Nyarko E."/>
            <person name="Jarju S."/>
            <person name="Secka A."/>
            <person name="Antonio M."/>
            <person name="Oren A."/>
            <person name="Chaudhuri R.R."/>
            <person name="La Ragione R."/>
            <person name="Hildebrand F."/>
            <person name="Pallen M.J."/>
        </authorList>
    </citation>
    <scope>NUCLEOTIDE SEQUENCE</scope>
    <source>
        <strain evidence="2">ChiHjej12B11-1927</strain>
    </source>
</reference>
<dbReference type="NCBIfam" id="NF038110">
    <property type="entry name" value="Lys_methyl_FliB"/>
    <property type="match status" value="1"/>
</dbReference>
<dbReference type="Proteomes" id="UP000824230">
    <property type="component" value="Unassembled WGS sequence"/>
</dbReference>
<dbReference type="AlphaFoldDB" id="A0A9D1VPD8"/>
<proteinExistence type="predicted"/>
<keyword evidence="1" id="KW-0175">Coiled coil</keyword>
<keyword evidence="2" id="KW-0489">Methyltransferase</keyword>
<dbReference type="GO" id="GO:0008168">
    <property type="term" value="F:methyltransferase activity"/>
    <property type="evidence" value="ECO:0007669"/>
    <property type="project" value="UniProtKB-KW"/>
</dbReference>
<organism evidence="2 3">
    <name type="scientific">Candidatus Blautia pullistercoris</name>
    <dbReference type="NCBI Taxonomy" id="2838499"/>
    <lineage>
        <taxon>Bacteria</taxon>
        <taxon>Bacillati</taxon>
        <taxon>Bacillota</taxon>
        <taxon>Clostridia</taxon>
        <taxon>Lachnospirales</taxon>
        <taxon>Lachnospiraceae</taxon>
        <taxon>Blautia</taxon>
    </lineage>
</organism>
<feature type="coiled-coil region" evidence="1">
    <location>
        <begin position="224"/>
        <end position="251"/>
    </location>
</feature>